<evidence type="ECO:0000313" key="5">
    <source>
        <dbReference type="EMBL" id="MDI6105557.1"/>
    </source>
</evidence>
<keyword evidence="2" id="KW-0175">Coiled coil</keyword>
<comment type="subcellular location">
    <subcellularLocation>
        <location evidence="1">Cell envelope</location>
    </subcellularLocation>
</comment>
<dbReference type="Gene3D" id="1.10.101.10">
    <property type="entry name" value="PGBD-like superfamily/PGBD"/>
    <property type="match status" value="1"/>
</dbReference>
<feature type="signal peptide" evidence="3">
    <location>
        <begin position="1"/>
        <end position="29"/>
    </location>
</feature>
<proteinExistence type="predicted"/>
<dbReference type="Pfam" id="PF01471">
    <property type="entry name" value="PG_binding_1"/>
    <property type="match status" value="1"/>
</dbReference>
<keyword evidence="6" id="KW-1185">Reference proteome</keyword>
<dbReference type="Proteomes" id="UP001241758">
    <property type="component" value="Unassembled WGS sequence"/>
</dbReference>
<dbReference type="Gene3D" id="2.40.420.20">
    <property type="match status" value="1"/>
</dbReference>
<evidence type="ECO:0000313" key="6">
    <source>
        <dbReference type="Proteomes" id="UP001241758"/>
    </source>
</evidence>
<evidence type="ECO:0000256" key="2">
    <source>
        <dbReference type="ARBA" id="ARBA00023054"/>
    </source>
</evidence>
<gene>
    <name evidence="5" type="ORF">QLQ12_43945</name>
</gene>
<keyword evidence="3" id="KW-0732">Signal</keyword>
<dbReference type="InterPro" id="IPR036366">
    <property type="entry name" value="PGBDSf"/>
</dbReference>
<reference evidence="5 6" key="1">
    <citation type="submission" date="2023-05" db="EMBL/GenBank/DDBJ databases">
        <title>Actinoplanes sp. NEAU-A12 genome sequencing.</title>
        <authorList>
            <person name="Wang Z.-S."/>
        </authorList>
    </citation>
    <scope>NUCLEOTIDE SEQUENCE [LARGE SCALE GENOMIC DNA]</scope>
    <source>
        <strain evidence="5 6">NEAU-A12</strain>
    </source>
</reference>
<dbReference type="RefSeq" id="WP_282767024.1">
    <property type="nucleotide sequence ID" value="NZ_JASCTH010000048.1"/>
</dbReference>
<evidence type="ECO:0000256" key="1">
    <source>
        <dbReference type="ARBA" id="ARBA00004196"/>
    </source>
</evidence>
<feature type="domain" description="Peptidoglycan binding-like" evidence="4">
    <location>
        <begin position="134"/>
        <end position="180"/>
    </location>
</feature>
<feature type="chain" id="PRO_5045565284" evidence="3">
    <location>
        <begin position="30"/>
        <end position="359"/>
    </location>
</feature>
<name>A0ABT6X0L9_9ACTN</name>
<dbReference type="InterPro" id="IPR002477">
    <property type="entry name" value="Peptidoglycan-bd-like"/>
</dbReference>
<evidence type="ECO:0000259" key="4">
    <source>
        <dbReference type="Pfam" id="PF01471"/>
    </source>
</evidence>
<dbReference type="InterPro" id="IPR036365">
    <property type="entry name" value="PGBD-like_sf"/>
</dbReference>
<accession>A0ABT6X0L9</accession>
<dbReference type="EMBL" id="JASCTH010000048">
    <property type="protein sequence ID" value="MDI6105557.1"/>
    <property type="molecule type" value="Genomic_DNA"/>
</dbReference>
<comment type="caution">
    <text evidence="5">The sequence shown here is derived from an EMBL/GenBank/DDBJ whole genome shotgun (WGS) entry which is preliminary data.</text>
</comment>
<protein>
    <submittedName>
        <fullName evidence="5">Peptidoglycan-binding protein</fullName>
    </submittedName>
</protein>
<sequence>MSDESRRRARRLPRVAGTGVAVASVVALAAAAGAAALGFGRETPAESDSGPEPPAATAEVTRRDLVNEATVDAKVTFGGATALVSASAGMVTWLAPVGTVIGRGDPVLRADERPVPLFYGSVPLFRPLADKAEGRDVRQIERNLRALGYVGFTADDLWTPETTKAVKRWQRHHELPETGTIEAGQIVFAPEAVRVAGHTVRPGASAAGELMTVTGTKPVVVAELEPGTDGWARPGVEVTVQVPEGPALTGKISSVRSAASGSSDDADQTKQVTVSVEDPGKLGRTADAPVRVRHVVSQREDVLTVPVAALLALAEGGYGVEVVEPAGTRVVAVELGLISDGQVEVKGEVEDGMTVGMPA</sequence>
<organism evidence="5 6">
    <name type="scientific">Actinoplanes sandaracinus</name>
    <dbReference type="NCBI Taxonomy" id="3045177"/>
    <lineage>
        <taxon>Bacteria</taxon>
        <taxon>Bacillati</taxon>
        <taxon>Actinomycetota</taxon>
        <taxon>Actinomycetes</taxon>
        <taxon>Micromonosporales</taxon>
        <taxon>Micromonosporaceae</taxon>
        <taxon>Actinoplanes</taxon>
    </lineage>
</organism>
<evidence type="ECO:0000256" key="3">
    <source>
        <dbReference type="SAM" id="SignalP"/>
    </source>
</evidence>
<dbReference type="InterPro" id="IPR050465">
    <property type="entry name" value="UPF0194_transport"/>
</dbReference>
<dbReference type="SUPFAM" id="SSF47090">
    <property type="entry name" value="PGBD-like"/>
    <property type="match status" value="1"/>
</dbReference>
<dbReference type="PANTHER" id="PTHR32347">
    <property type="entry name" value="EFFLUX SYSTEM COMPONENT YKNX-RELATED"/>
    <property type="match status" value="1"/>
</dbReference>